<gene>
    <name evidence="6" type="ORF">H8R23_06805</name>
</gene>
<accession>A0ABR7J6E7</accession>
<keyword evidence="1" id="KW-0963">Cytoplasm</keyword>
<evidence type="ECO:0000256" key="4">
    <source>
        <dbReference type="ARBA" id="ARBA00022833"/>
    </source>
</evidence>
<feature type="domain" description="DinB-like" evidence="5">
    <location>
        <begin position="35"/>
        <end position="168"/>
    </location>
</feature>
<dbReference type="InterPro" id="IPR024775">
    <property type="entry name" value="DinB-like"/>
</dbReference>
<evidence type="ECO:0000256" key="3">
    <source>
        <dbReference type="ARBA" id="ARBA00022801"/>
    </source>
</evidence>
<organism evidence="6 7">
    <name type="scientific">Flavobacterium kayseriense</name>
    <dbReference type="NCBI Taxonomy" id="2764714"/>
    <lineage>
        <taxon>Bacteria</taxon>
        <taxon>Pseudomonadati</taxon>
        <taxon>Bacteroidota</taxon>
        <taxon>Flavobacteriia</taxon>
        <taxon>Flavobacteriales</taxon>
        <taxon>Flavobacteriaceae</taxon>
        <taxon>Flavobacterium</taxon>
    </lineage>
</organism>
<reference evidence="6 7" key="1">
    <citation type="submission" date="2020-08" db="EMBL/GenBank/DDBJ databases">
        <title>Description of novel Flavobacterium F-380 isolate.</title>
        <authorList>
            <person name="Saticioglu I.B."/>
            <person name="Duman M."/>
            <person name="Altun S."/>
        </authorList>
    </citation>
    <scope>NUCLEOTIDE SEQUENCE [LARGE SCALE GENOMIC DNA]</scope>
    <source>
        <strain evidence="6 7">F-380</strain>
    </source>
</reference>
<dbReference type="NCBIfam" id="NF009807">
    <property type="entry name" value="PRK13291.1"/>
    <property type="match status" value="1"/>
</dbReference>
<dbReference type="SUPFAM" id="SSF109854">
    <property type="entry name" value="DinB/YfiT-like putative metalloenzymes"/>
    <property type="match status" value="1"/>
</dbReference>
<dbReference type="HAMAP" id="MF_01256">
    <property type="entry name" value="YfiT_hydrol"/>
    <property type="match status" value="1"/>
</dbReference>
<dbReference type="GO" id="GO:0016787">
    <property type="term" value="F:hydrolase activity"/>
    <property type="evidence" value="ECO:0007669"/>
    <property type="project" value="UniProtKB-KW"/>
</dbReference>
<evidence type="ECO:0000259" key="5">
    <source>
        <dbReference type="Pfam" id="PF12867"/>
    </source>
</evidence>
<evidence type="ECO:0000313" key="6">
    <source>
        <dbReference type="EMBL" id="MBC5841110.1"/>
    </source>
</evidence>
<evidence type="ECO:0000256" key="1">
    <source>
        <dbReference type="ARBA" id="ARBA00022490"/>
    </source>
</evidence>
<dbReference type="EMBL" id="JACRUJ010000002">
    <property type="protein sequence ID" value="MBC5841110.1"/>
    <property type="molecule type" value="Genomic_DNA"/>
</dbReference>
<keyword evidence="4" id="KW-0862">Zinc</keyword>
<name>A0ABR7J6E7_9FLAO</name>
<dbReference type="Gene3D" id="1.20.120.450">
    <property type="entry name" value="dinb family like domain"/>
    <property type="match status" value="1"/>
</dbReference>
<keyword evidence="7" id="KW-1185">Reference proteome</keyword>
<protein>
    <submittedName>
        <fullName evidence="6">Metal-dependent hydrolase</fullName>
    </submittedName>
</protein>
<evidence type="ECO:0000256" key="2">
    <source>
        <dbReference type="ARBA" id="ARBA00022723"/>
    </source>
</evidence>
<dbReference type="RefSeq" id="WP_187009705.1">
    <property type="nucleotide sequence ID" value="NZ_JACRUI010000002.1"/>
</dbReference>
<dbReference type="InterPro" id="IPR023774">
    <property type="entry name" value="Put_metal_dep_hydrolase_YfiT"/>
</dbReference>
<dbReference type="Pfam" id="PF12867">
    <property type="entry name" value="DinB_2"/>
    <property type="match status" value="1"/>
</dbReference>
<evidence type="ECO:0000313" key="7">
    <source>
        <dbReference type="Proteomes" id="UP000629963"/>
    </source>
</evidence>
<dbReference type="InterPro" id="IPR034660">
    <property type="entry name" value="DinB/YfiT-like"/>
</dbReference>
<dbReference type="Proteomes" id="UP000629963">
    <property type="component" value="Unassembled WGS sequence"/>
</dbReference>
<proteinExistence type="inferred from homology"/>
<keyword evidence="2" id="KW-0479">Metal-binding</keyword>
<comment type="caution">
    <text evidence="6">The sequence shown here is derived from an EMBL/GenBank/DDBJ whole genome shotgun (WGS) entry which is preliminary data.</text>
</comment>
<sequence>MTSEDLRYPIGKFETPTTITTAQIAGWIEAIATFPARLANEVQLLTEEQLDTPYRPDGWTIRQVVHHCADSHMNSFIRLKLAITENEPTIKPFDESKWAELADAKTMSIAPSLQMIEGIHERWTVALKNLTEEQYNCKFIHPDHENKIRLDEYIGMYAWHSNHHLAHITSTKRRNNWK</sequence>
<keyword evidence="3 6" id="KW-0378">Hydrolase</keyword>